<proteinExistence type="predicted"/>
<keyword evidence="2" id="KW-1185">Reference proteome</keyword>
<organism evidence="1 2">
    <name type="scientific">Candidatus Ornithobacterium hominis</name>
    <dbReference type="NCBI Taxonomy" id="2497989"/>
    <lineage>
        <taxon>Bacteria</taxon>
        <taxon>Pseudomonadati</taxon>
        <taxon>Bacteroidota</taxon>
        <taxon>Flavobacteriia</taxon>
        <taxon>Flavobacteriales</taxon>
        <taxon>Weeksellaceae</taxon>
        <taxon>Ornithobacterium</taxon>
    </lineage>
</organism>
<dbReference type="PROSITE" id="PS51257">
    <property type="entry name" value="PROKAR_LIPOPROTEIN"/>
    <property type="match status" value="1"/>
</dbReference>
<evidence type="ECO:0000313" key="2">
    <source>
        <dbReference type="Proteomes" id="UP000262142"/>
    </source>
</evidence>
<dbReference type="AlphaFoldDB" id="A0A383U1T8"/>
<reference evidence="1 2" key="1">
    <citation type="submission" date="2018-09" db="EMBL/GenBank/DDBJ databases">
        <authorList>
            <consortium name="Pathogen Informatics"/>
        </authorList>
    </citation>
    <scope>NUCLEOTIDE SEQUENCE [LARGE SCALE GENOMIC DNA]</scope>
    <source>
        <strain evidence="1 2">OH-22767</strain>
    </source>
</reference>
<evidence type="ECO:0000313" key="1">
    <source>
        <dbReference type="EMBL" id="SZD73537.1"/>
    </source>
</evidence>
<gene>
    <name evidence="1" type="ORF">SAMEA104719789_01347</name>
</gene>
<dbReference type="Proteomes" id="UP000262142">
    <property type="component" value="Unassembled WGS sequence"/>
</dbReference>
<sequence>MKAKCFVIGIFLSLVGCKEPKFNEADFIGIWKSEDGANIVINKDGTCILNELNKSIVSIAKSDDEKLTTDGTWKLIDNVNNGITGGINTGIKITYNLVDREGKGEIDFYISGQGFSENKPPWDLFIWDGDPDEMIKYKFVKHVAS</sequence>
<protein>
    <recommendedName>
        <fullName evidence="3">Lipocalin-like domain-containing protein</fullName>
    </recommendedName>
</protein>
<name>A0A383U1T8_9FLAO</name>
<dbReference type="EMBL" id="UNSC01000006">
    <property type="protein sequence ID" value="SZD73537.1"/>
    <property type="molecule type" value="Genomic_DNA"/>
</dbReference>
<evidence type="ECO:0008006" key="3">
    <source>
        <dbReference type="Google" id="ProtNLM"/>
    </source>
</evidence>
<accession>A0A383U1T8</accession>